<name>A0A0A9VW70_LYGHE</name>
<reference evidence="1" key="2">
    <citation type="submission" date="2014-07" db="EMBL/GenBank/DDBJ databases">
        <authorList>
            <person name="Hull J."/>
        </authorList>
    </citation>
    <scope>NUCLEOTIDE SEQUENCE</scope>
</reference>
<organism evidence="1">
    <name type="scientific">Lygus hesperus</name>
    <name type="common">Western plant bug</name>
    <dbReference type="NCBI Taxonomy" id="30085"/>
    <lineage>
        <taxon>Eukaryota</taxon>
        <taxon>Metazoa</taxon>
        <taxon>Ecdysozoa</taxon>
        <taxon>Arthropoda</taxon>
        <taxon>Hexapoda</taxon>
        <taxon>Insecta</taxon>
        <taxon>Pterygota</taxon>
        <taxon>Neoptera</taxon>
        <taxon>Paraneoptera</taxon>
        <taxon>Hemiptera</taxon>
        <taxon>Heteroptera</taxon>
        <taxon>Panheteroptera</taxon>
        <taxon>Cimicomorpha</taxon>
        <taxon>Miridae</taxon>
        <taxon>Mirini</taxon>
        <taxon>Lygus</taxon>
    </lineage>
</organism>
<evidence type="ECO:0000313" key="1">
    <source>
        <dbReference type="EMBL" id="JAF99445.1"/>
    </source>
</evidence>
<protein>
    <submittedName>
        <fullName evidence="1">V-type ATP synthase subunit E</fullName>
    </submittedName>
</protein>
<sequence length="178" mass="20646">VLNDCKVAASDQWYLIRHHAVLAVLAEAAVITLNKHKEWEVFSVVKDSDFYTLPPPVRNQRGNRSPDLLIYNRSLKFAMIVELIVTLETDILRARMEADEKVAWWKEQFEECHYECLCFSVEIGCRGGFVSSSFVSFLKFIGMDEVEAKKYALMCQRKAFVYSQFLLDGHPRGYSEHR</sequence>
<proteinExistence type="predicted"/>
<reference evidence="1" key="1">
    <citation type="journal article" date="2014" name="PLoS ONE">
        <title>Transcriptome-Based Identification of ABC Transporters in the Western Tarnished Plant Bug Lygus hesperus.</title>
        <authorList>
            <person name="Hull J.J."/>
            <person name="Chaney K."/>
            <person name="Geib S.M."/>
            <person name="Fabrick J.A."/>
            <person name="Brent C.S."/>
            <person name="Walsh D."/>
            <person name="Lavine L.C."/>
        </authorList>
    </citation>
    <scope>NUCLEOTIDE SEQUENCE</scope>
</reference>
<dbReference type="AlphaFoldDB" id="A0A0A9VW70"/>
<dbReference type="EMBL" id="GBHO01044158">
    <property type="protein sequence ID" value="JAF99445.1"/>
    <property type="molecule type" value="Transcribed_RNA"/>
</dbReference>
<gene>
    <name evidence="1" type="primary">atpE_3</name>
    <name evidence="1" type="ORF">CM83_2633</name>
</gene>
<accession>A0A0A9VW70</accession>
<feature type="non-terminal residue" evidence="1">
    <location>
        <position position="1"/>
    </location>
</feature>